<evidence type="ECO:0000313" key="12">
    <source>
        <dbReference type="EMBL" id="CUH51486.1"/>
    </source>
</evidence>
<dbReference type="InterPro" id="IPR010920">
    <property type="entry name" value="LSM_dom_sf"/>
</dbReference>
<evidence type="ECO:0000256" key="2">
    <source>
        <dbReference type="ARBA" id="ARBA00008017"/>
    </source>
</evidence>
<dbReference type="Pfam" id="PF21082">
    <property type="entry name" value="MS_channel_3rd"/>
    <property type="match status" value="1"/>
</dbReference>
<reference evidence="12 13" key="1">
    <citation type="submission" date="2015-09" db="EMBL/GenBank/DDBJ databases">
        <authorList>
            <consortium name="Swine Surveillance"/>
        </authorList>
    </citation>
    <scope>NUCLEOTIDE SEQUENCE [LARGE SCALE GENOMIC DNA]</scope>
    <source>
        <strain evidence="12 13">CECT 7688</strain>
    </source>
</reference>
<feature type="chain" id="PRO_5006061668" description="Small-conductance mechanosensitive channel" evidence="9">
    <location>
        <begin position="28"/>
        <end position="555"/>
    </location>
</feature>
<dbReference type="Pfam" id="PF00924">
    <property type="entry name" value="MS_channel_2nd"/>
    <property type="match status" value="1"/>
</dbReference>
<comment type="caution">
    <text evidence="7">Lacks conserved residue(s) required for the propagation of feature annotation.</text>
</comment>
<accession>A0A0P1EM51</accession>
<dbReference type="GO" id="GO:0008381">
    <property type="term" value="F:mechanosensitive monoatomic ion channel activity"/>
    <property type="evidence" value="ECO:0007669"/>
    <property type="project" value="InterPro"/>
</dbReference>
<dbReference type="Gene3D" id="3.30.70.100">
    <property type="match status" value="1"/>
</dbReference>
<dbReference type="SUPFAM" id="SSF82689">
    <property type="entry name" value="Mechanosensitive channel protein MscS (YggB), C-terminal domain"/>
    <property type="match status" value="1"/>
</dbReference>
<feature type="transmembrane region" description="Helical" evidence="7">
    <location>
        <begin position="254"/>
        <end position="282"/>
    </location>
</feature>
<comment type="similarity">
    <text evidence="2 7">Belongs to the MscS (TC 1.A.23) family.</text>
</comment>
<evidence type="ECO:0000256" key="5">
    <source>
        <dbReference type="ARBA" id="ARBA00022989"/>
    </source>
</evidence>
<name>A0A0P1EM51_9RHOB</name>
<keyword evidence="9" id="KW-0732">Signal</keyword>
<evidence type="ECO:0000259" key="10">
    <source>
        <dbReference type="Pfam" id="PF00924"/>
    </source>
</evidence>
<evidence type="ECO:0000256" key="9">
    <source>
        <dbReference type="SAM" id="SignalP"/>
    </source>
</evidence>
<keyword evidence="7" id="KW-0997">Cell inner membrane</keyword>
<comment type="function">
    <text evidence="7">Mechanosensitive channel that participates in the regulation of osmotic pressure changes within the cell, opening in response to stretch forces in the membrane lipid bilayer, without the need for other proteins. Contributes to normal resistance to hypoosmotic shock. Forms an ion channel of 1.0 nanosiemens conductance with a slight preference for anions.</text>
</comment>
<dbReference type="PANTHER" id="PTHR30221:SF18">
    <property type="entry name" value="SLL0590 PROTEIN"/>
    <property type="match status" value="1"/>
</dbReference>
<evidence type="ECO:0000256" key="3">
    <source>
        <dbReference type="ARBA" id="ARBA00022475"/>
    </source>
</evidence>
<dbReference type="PANTHER" id="PTHR30221">
    <property type="entry name" value="SMALL-CONDUCTANCE MECHANOSENSITIVE CHANNEL"/>
    <property type="match status" value="1"/>
</dbReference>
<feature type="transmembrane region" description="Helical" evidence="7">
    <location>
        <begin position="159"/>
        <end position="178"/>
    </location>
</feature>
<dbReference type="AlphaFoldDB" id="A0A0P1EM51"/>
<keyword evidence="4 7" id="KW-0812">Transmembrane</keyword>
<feature type="transmembrane region" description="Helical" evidence="7">
    <location>
        <begin position="216"/>
        <end position="234"/>
    </location>
</feature>
<keyword evidence="3" id="KW-1003">Cell membrane</keyword>
<comment type="subcellular location">
    <subcellularLocation>
        <location evidence="7">Cell inner membrane</location>
        <topology evidence="7">Multi-pass membrane protein</topology>
    </subcellularLocation>
    <subcellularLocation>
        <location evidence="1">Cell membrane</location>
        <topology evidence="1">Multi-pass membrane protein</topology>
    </subcellularLocation>
</comment>
<dbReference type="Proteomes" id="UP000054823">
    <property type="component" value="Unassembled WGS sequence"/>
</dbReference>
<evidence type="ECO:0000256" key="8">
    <source>
        <dbReference type="SAM" id="MobiDB-lite"/>
    </source>
</evidence>
<dbReference type="STRING" id="321267.SHM7688_00923"/>
<keyword evidence="7" id="KW-0407">Ion channel</keyword>
<feature type="region of interest" description="Disordered" evidence="8">
    <location>
        <begin position="535"/>
        <end position="555"/>
    </location>
</feature>
<feature type="domain" description="Mechanosensitive ion channel MscS C-terminal" evidence="11">
    <location>
        <begin position="438"/>
        <end position="519"/>
    </location>
</feature>
<dbReference type="InterPro" id="IPR011066">
    <property type="entry name" value="MscS_channel_C_sf"/>
</dbReference>
<evidence type="ECO:0000259" key="11">
    <source>
        <dbReference type="Pfam" id="PF21082"/>
    </source>
</evidence>
<dbReference type="SUPFAM" id="SSF50182">
    <property type="entry name" value="Sm-like ribonucleoproteins"/>
    <property type="match status" value="1"/>
</dbReference>
<comment type="subunit">
    <text evidence="7">Homoheptamer.</text>
</comment>
<evidence type="ECO:0000256" key="6">
    <source>
        <dbReference type="ARBA" id="ARBA00023136"/>
    </source>
</evidence>
<keyword evidence="7" id="KW-0813">Transport</keyword>
<protein>
    <recommendedName>
        <fullName evidence="7">Small-conductance mechanosensitive channel</fullName>
    </recommendedName>
</protein>
<gene>
    <name evidence="12" type="primary">kefA_2</name>
    <name evidence="12" type="ORF">SHM7688_00923</name>
</gene>
<dbReference type="GO" id="GO:0005886">
    <property type="term" value="C:plasma membrane"/>
    <property type="evidence" value="ECO:0007669"/>
    <property type="project" value="UniProtKB-SubCell"/>
</dbReference>
<keyword evidence="5 7" id="KW-1133">Transmembrane helix</keyword>
<keyword evidence="6 7" id="KW-0472">Membrane</keyword>
<dbReference type="Gene3D" id="2.30.30.60">
    <property type="match status" value="1"/>
</dbReference>
<keyword evidence="13" id="KW-1185">Reference proteome</keyword>
<dbReference type="EMBL" id="CYPW01000006">
    <property type="protein sequence ID" value="CUH51486.1"/>
    <property type="molecule type" value="Genomic_DNA"/>
</dbReference>
<organism evidence="12 13">
    <name type="scientific">Shimia marina</name>
    <dbReference type="NCBI Taxonomy" id="321267"/>
    <lineage>
        <taxon>Bacteria</taxon>
        <taxon>Pseudomonadati</taxon>
        <taxon>Pseudomonadota</taxon>
        <taxon>Alphaproteobacteria</taxon>
        <taxon>Rhodobacterales</taxon>
        <taxon>Roseobacteraceae</taxon>
    </lineage>
</organism>
<sequence>MGTITTWVIKGMSTAACVLLFVITAWAQEQEPLPAEDTPKTLDEEIFVQTIEVDGEPLFAVRGSTALPAEERAALVAKRIVDIATRSEAKDVVMRIERSELGQSIFADNTMVSVTTQADAVFEKMDVDVLATLHAEAIKAAILAYRANRTDEAFSHSTLTALLWSGIFALYCIVLLWLRKRVPQFVAGIVEQRTRVIQEATKDIVQSRAVSDIAKFVIRLLVDVTLFAGFYYYLSFVLHSFPNTRPVAELLLRYVTGPILGLLKGFVSFLPNLITLAIIAAITRWMIKGVYLFFESVDQGVVELKSFERHWIWPTYNLIRGTLILTAAVIGFPYIPGSDSAAFQGLTILVGVMVSLGSNSVISNVLAGLFVLYKRSMNIGDRIRVGEYYGDVMQIKLMETYLKSVKNELISIPNATLLSSEVINYSSKIDGKGLLLHTTVGIGYEEPRKKVEAMLVEAARRTKGLKNTPAPFVLVTGLLDFAVNYQINAFTTRGSYLPLLLSDLHKNITDVFNENGVQIMTPHYESDTAELKISDEDWDEPLAHERIQQDERQDG</sequence>
<keyword evidence="7" id="KW-0406">Ion transport</keyword>
<feature type="signal peptide" evidence="9">
    <location>
        <begin position="1"/>
        <end position="27"/>
    </location>
</feature>
<feature type="transmembrane region" description="Helical" evidence="7">
    <location>
        <begin position="348"/>
        <end position="373"/>
    </location>
</feature>
<evidence type="ECO:0000256" key="7">
    <source>
        <dbReference type="RuleBase" id="RU369025"/>
    </source>
</evidence>
<evidence type="ECO:0000256" key="4">
    <source>
        <dbReference type="ARBA" id="ARBA00022692"/>
    </source>
</evidence>
<dbReference type="InterPro" id="IPR006685">
    <property type="entry name" value="MscS_channel_2nd"/>
</dbReference>
<feature type="transmembrane region" description="Helical" evidence="7">
    <location>
        <begin position="318"/>
        <end position="336"/>
    </location>
</feature>
<dbReference type="InterPro" id="IPR049278">
    <property type="entry name" value="MS_channel_C"/>
</dbReference>
<dbReference type="InterPro" id="IPR045275">
    <property type="entry name" value="MscS_archaea/bacteria_type"/>
</dbReference>
<dbReference type="RefSeq" id="WP_223229155.1">
    <property type="nucleotide sequence ID" value="NZ_CYPW01000006.1"/>
</dbReference>
<proteinExistence type="inferred from homology"/>
<evidence type="ECO:0000256" key="1">
    <source>
        <dbReference type="ARBA" id="ARBA00004651"/>
    </source>
</evidence>
<dbReference type="InterPro" id="IPR023408">
    <property type="entry name" value="MscS_beta-dom_sf"/>
</dbReference>
<evidence type="ECO:0000313" key="13">
    <source>
        <dbReference type="Proteomes" id="UP000054823"/>
    </source>
</evidence>
<feature type="domain" description="Mechanosensitive ion channel MscS" evidence="10">
    <location>
        <begin position="361"/>
        <end position="426"/>
    </location>
</feature>